<name>A0A8D0HCS3_SPHPU</name>
<accession>A0A8D0HCS3</accession>
<proteinExistence type="predicted"/>
<dbReference type="Proteomes" id="UP000694392">
    <property type="component" value="Unplaced"/>
</dbReference>
<evidence type="ECO:0000256" key="1">
    <source>
        <dbReference type="PIRSR" id="PIRSR600101-2"/>
    </source>
</evidence>
<reference evidence="2" key="1">
    <citation type="submission" date="2025-08" db="UniProtKB">
        <authorList>
            <consortium name="Ensembl"/>
        </authorList>
    </citation>
    <scope>IDENTIFICATION</scope>
</reference>
<dbReference type="GO" id="GO:0006751">
    <property type="term" value="P:glutathione catabolic process"/>
    <property type="evidence" value="ECO:0007669"/>
    <property type="project" value="InterPro"/>
</dbReference>
<dbReference type="InterPro" id="IPR000101">
    <property type="entry name" value="GGT_peptidase"/>
</dbReference>
<protein>
    <submittedName>
        <fullName evidence="2">Gamma-glutamyltransferase 5</fullName>
    </submittedName>
</protein>
<dbReference type="PANTHER" id="PTHR45027">
    <property type="entry name" value="PUTATIVE GLUTATHIONE HYDROLASE LIGHT CHAIN"/>
    <property type="match status" value="1"/>
</dbReference>
<dbReference type="SUPFAM" id="SSF56235">
    <property type="entry name" value="N-terminal nucleophile aminohydrolases (Ntn hydrolases)"/>
    <property type="match status" value="1"/>
</dbReference>
<dbReference type="GO" id="GO:0036374">
    <property type="term" value="F:glutathione hydrolase activity"/>
    <property type="evidence" value="ECO:0007669"/>
    <property type="project" value="InterPro"/>
</dbReference>
<reference evidence="2" key="2">
    <citation type="submission" date="2025-09" db="UniProtKB">
        <authorList>
            <consortium name="Ensembl"/>
        </authorList>
    </citation>
    <scope>IDENTIFICATION</scope>
</reference>
<keyword evidence="3" id="KW-1185">Reference proteome</keyword>
<dbReference type="Pfam" id="PF01019">
    <property type="entry name" value="G_glu_transpept"/>
    <property type="match status" value="1"/>
</dbReference>
<organism evidence="2 3">
    <name type="scientific">Sphenodon punctatus</name>
    <name type="common">Tuatara</name>
    <name type="synonym">Hatteria punctata</name>
    <dbReference type="NCBI Taxonomy" id="8508"/>
    <lineage>
        <taxon>Eukaryota</taxon>
        <taxon>Metazoa</taxon>
        <taxon>Chordata</taxon>
        <taxon>Craniata</taxon>
        <taxon>Vertebrata</taxon>
        <taxon>Euteleostomi</taxon>
        <taxon>Lepidosauria</taxon>
        <taxon>Sphenodontia</taxon>
        <taxon>Sphenodontidae</taxon>
        <taxon>Sphenodon</taxon>
    </lineage>
</organism>
<dbReference type="GeneTree" id="ENSGT00940000155794"/>
<sequence length="220" mass="23685">MASSKGRVCCLVLLALGALGIIITLVVILTQPKCDPKSYLHAAVAADTKICSDIGRDILQQGGSPVDAAIAALICTSVLNPQSMGLGGGVIFTIYNASTGMVEVINARETAPLHFSGDLLKHCPNPFNLGKKGVQWIGVPGELRGYEEAHKRHGRLTWKSLFEPTIKLLTPGVQIPVVLSQFLNHPNLTLNPGEWVQCACVWKGMKFALTENPLHLQMQL</sequence>
<dbReference type="PANTHER" id="PTHR45027:SF2">
    <property type="entry name" value="GAMMA-GLUTAMYLTRANSFERASE 5"/>
    <property type="match status" value="1"/>
</dbReference>
<feature type="binding site" evidence="1">
    <location>
        <position position="108"/>
    </location>
    <ligand>
        <name>L-glutamate</name>
        <dbReference type="ChEBI" id="CHEBI:29985"/>
    </ligand>
</feature>
<gene>
    <name evidence="2" type="primary">GGT5</name>
</gene>
<dbReference type="Ensembl" id="ENSSPUT00000019047.1">
    <property type="protein sequence ID" value="ENSSPUP00000017884.1"/>
    <property type="gene ID" value="ENSSPUG00000013776.1"/>
</dbReference>
<evidence type="ECO:0000313" key="3">
    <source>
        <dbReference type="Proteomes" id="UP000694392"/>
    </source>
</evidence>
<dbReference type="PRINTS" id="PR01210">
    <property type="entry name" value="GGTRANSPTASE"/>
</dbReference>
<evidence type="ECO:0000313" key="2">
    <source>
        <dbReference type="Ensembl" id="ENSSPUP00000017884.1"/>
    </source>
</evidence>
<dbReference type="AlphaFoldDB" id="A0A8D0HCS3"/>
<dbReference type="InterPro" id="IPR029055">
    <property type="entry name" value="Ntn_hydrolases_N"/>
</dbReference>